<reference evidence="6 7" key="1">
    <citation type="submission" date="2023-08" db="EMBL/GenBank/DDBJ databases">
        <title>Black Yeasts Isolated from many extreme environments.</title>
        <authorList>
            <person name="Coleine C."/>
            <person name="Stajich J.E."/>
            <person name="Selbmann L."/>
        </authorList>
    </citation>
    <scope>NUCLEOTIDE SEQUENCE [LARGE SCALE GENOMIC DNA]</scope>
    <source>
        <strain evidence="6 7">CCFEE 5792</strain>
    </source>
</reference>
<feature type="domain" description="FAD/NAD(P)-binding" evidence="5">
    <location>
        <begin position="36"/>
        <end position="176"/>
    </location>
</feature>
<organism evidence="6 7">
    <name type="scientific">Exophiala bonariae</name>
    <dbReference type="NCBI Taxonomy" id="1690606"/>
    <lineage>
        <taxon>Eukaryota</taxon>
        <taxon>Fungi</taxon>
        <taxon>Dikarya</taxon>
        <taxon>Ascomycota</taxon>
        <taxon>Pezizomycotina</taxon>
        <taxon>Eurotiomycetes</taxon>
        <taxon>Chaetothyriomycetidae</taxon>
        <taxon>Chaetothyriales</taxon>
        <taxon>Herpotrichiellaceae</taxon>
        <taxon>Exophiala</taxon>
    </lineage>
</organism>
<dbReference type="Proteomes" id="UP001358417">
    <property type="component" value="Unassembled WGS sequence"/>
</dbReference>
<evidence type="ECO:0000313" key="6">
    <source>
        <dbReference type="EMBL" id="KAK5050096.1"/>
    </source>
</evidence>
<evidence type="ECO:0000256" key="1">
    <source>
        <dbReference type="ARBA" id="ARBA00009333"/>
    </source>
</evidence>
<keyword evidence="7" id="KW-1185">Reference proteome</keyword>
<feature type="chain" id="PRO_5043698624" description="FAD/NAD(P)-binding domain-containing protein" evidence="4">
    <location>
        <begin position="22"/>
        <end position="366"/>
    </location>
</feature>
<name>A0AAV9N5Q1_9EURO</name>
<dbReference type="RefSeq" id="XP_064704906.1">
    <property type="nucleotide sequence ID" value="XM_064847794.1"/>
</dbReference>
<dbReference type="AlphaFoldDB" id="A0AAV9N5Q1"/>
<dbReference type="GO" id="GO:0016491">
    <property type="term" value="F:oxidoreductase activity"/>
    <property type="evidence" value="ECO:0007669"/>
    <property type="project" value="UniProtKB-KW"/>
</dbReference>
<accession>A0AAV9N5Q1</accession>
<dbReference type="PRINTS" id="PR00368">
    <property type="entry name" value="FADPNR"/>
</dbReference>
<keyword evidence="4" id="KW-0732">Signal</keyword>
<dbReference type="InterPro" id="IPR050097">
    <property type="entry name" value="Ferredoxin-NADP_redctase_2"/>
</dbReference>
<dbReference type="InterPro" id="IPR023753">
    <property type="entry name" value="FAD/NAD-binding_dom"/>
</dbReference>
<dbReference type="InterPro" id="IPR036188">
    <property type="entry name" value="FAD/NAD-bd_sf"/>
</dbReference>
<evidence type="ECO:0000256" key="4">
    <source>
        <dbReference type="SAM" id="SignalP"/>
    </source>
</evidence>
<sequence length="366" mass="39552">MWTSCWNICVIALLLPLGVIASPIPKRSLQTPTDFEVIIIGGGPAGLSALSGLARVRRTALLIDSGEYRNGATRHAHDIIGSDGVTPAYFRAAARDQISLYPTVSMQNGTIVDIQKINDTSFMVTDATGKAYTSQKIVLATGIKDLVPTTPGLPENWSKGIYWCPWCDGYEHRDQPMGLLSTIDQIPGMVEEISTLNNDLIAFVNGSMTPAVLQALGAKQPDWEQMLATYNVQVDNRTITAIERTQDGAVVASAVDKAEYDKFIIHLDDGTAVERGVFFTSFPHTQRSGLGAALGVTIVDGKLFSNFTTGMRTNLPGVYAVGDANSDGSTNVPHAMWSGKRAAVDIHSEFFSNAGSLRRPVRIYGW</sequence>
<keyword evidence="3" id="KW-0560">Oxidoreductase</keyword>
<comment type="similarity">
    <text evidence="1">Belongs to the class-II pyridine nucleotide-disulfide oxidoreductase family.</text>
</comment>
<comment type="caution">
    <text evidence="6">The sequence shown here is derived from an EMBL/GenBank/DDBJ whole genome shotgun (WGS) entry which is preliminary data.</text>
</comment>
<dbReference type="EMBL" id="JAVRRD010000018">
    <property type="protein sequence ID" value="KAK5050096.1"/>
    <property type="molecule type" value="Genomic_DNA"/>
</dbReference>
<evidence type="ECO:0000259" key="5">
    <source>
        <dbReference type="Pfam" id="PF07992"/>
    </source>
</evidence>
<evidence type="ECO:0000256" key="3">
    <source>
        <dbReference type="ARBA" id="ARBA00023002"/>
    </source>
</evidence>
<dbReference type="GO" id="GO:0097237">
    <property type="term" value="P:cellular response to toxic substance"/>
    <property type="evidence" value="ECO:0007669"/>
    <property type="project" value="UniProtKB-ARBA"/>
</dbReference>
<dbReference type="PANTHER" id="PTHR48105">
    <property type="entry name" value="THIOREDOXIN REDUCTASE 1-RELATED-RELATED"/>
    <property type="match status" value="1"/>
</dbReference>
<feature type="signal peptide" evidence="4">
    <location>
        <begin position="1"/>
        <end position="21"/>
    </location>
</feature>
<keyword evidence="2" id="KW-0285">Flavoprotein</keyword>
<gene>
    <name evidence="6" type="ORF">LTR84_004216</name>
</gene>
<dbReference type="PRINTS" id="PR00469">
    <property type="entry name" value="PNDRDTASEII"/>
</dbReference>
<dbReference type="SUPFAM" id="SSF51905">
    <property type="entry name" value="FAD/NAD(P)-binding domain"/>
    <property type="match status" value="1"/>
</dbReference>
<proteinExistence type="inferred from homology"/>
<dbReference type="Pfam" id="PF07992">
    <property type="entry name" value="Pyr_redox_2"/>
    <property type="match status" value="1"/>
</dbReference>
<dbReference type="GeneID" id="89972395"/>
<dbReference type="Gene3D" id="3.50.50.60">
    <property type="entry name" value="FAD/NAD(P)-binding domain"/>
    <property type="match status" value="2"/>
</dbReference>
<protein>
    <recommendedName>
        <fullName evidence="5">FAD/NAD(P)-binding domain-containing protein</fullName>
    </recommendedName>
</protein>
<evidence type="ECO:0000313" key="7">
    <source>
        <dbReference type="Proteomes" id="UP001358417"/>
    </source>
</evidence>
<evidence type="ECO:0000256" key="2">
    <source>
        <dbReference type="ARBA" id="ARBA00022630"/>
    </source>
</evidence>